<keyword evidence="13" id="KW-0325">Glycoprotein</keyword>
<comment type="subcellular location">
    <subcellularLocation>
        <location evidence="1">Cell membrane</location>
        <topology evidence="1">Lipid-anchor</topology>
        <topology evidence="1">GPI-anchor</topology>
    </subcellularLocation>
    <subcellularLocation>
        <location evidence="2">Secreted</location>
    </subcellularLocation>
</comment>
<evidence type="ECO:0000313" key="18">
    <source>
        <dbReference type="EMBL" id="KAF2396066.1"/>
    </source>
</evidence>
<keyword evidence="7" id="KW-0336">GPI-anchor</keyword>
<evidence type="ECO:0000256" key="1">
    <source>
        <dbReference type="ARBA" id="ARBA00004609"/>
    </source>
</evidence>
<evidence type="ECO:0000256" key="4">
    <source>
        <dbReference type="ARBA" id="ARBA00022475"/>
    </source>
</evidence>
<keyword evidence="6" id="KW-0349">Heme</keyword>
<evidence type="ECO:0000256" key="12">
    <source>
        <dbReference type="ARBA" id="ARBA00023157"/>
    </source>
</evidence>
<dbReference type="GO" id="GO:0005886">
    <property type="term" value="C:plasma membrane"/>
    <property type="evidence" value="ECO:0007669"/>
    <property type="project" value="UniProtKB-SubCell"/>
</dbReference>
<evidence type="ECO:0000256" key="10">
    <source>
        <dbReference type="ARBA" id="ARBA00023004"/>
    </source>
</evidence>
<dbReference type="PANTHER" id="PTHR37928:SF1">
    <property type="entry name" value="CFEM DOMAIN PROTEIN (AFU_ORTHOLOGUE AFUA_6G14090)"/>
    <property type="match status" value="1"/>
</dbReference>
<dbReference type="SMART" id="SM00747">
    <property type="entry name" value="CFEM"/>
    <property type="match status" value="1"/>
</dbReference>
<evidence type="ECO:0000256" key="7">
    <source>
        <dbReference type="ARBA" id="ARBA00022622"/>
    </source>
</evidence>
<keyword evidence="12 15" id="KW-1015">Disulfide bond</keyword>
<evidence type="ECO:0000256" key="16">
    <source>
        <dbReference type="SAM" id="SignalP"/>
    </source>
</evidence>
<evidence type="ECO:0000256" key="13">
    <source>
        <dbReference type="ARBA" id="ARBA00023180"/>
    </source>
</evidence>
<evidence type="ECO:0000256" key="3">
    <source>
        <dbReference type="ARBA" id="ARBA00010031"/>
    </source>
</evidence>
<proteinExistence type="inferred from homology"/>
<gene>
    <name evidence="18" type="ORF">EJ06DRAFT_560297</name>
</gene>
<dbReference type="Pfam" id="PF05730">
    <property type="entry name" value="CFEM"/>
    <property type="match status" value="1"/>
</dbReference>
<dbReference type="GO" id="GO:0098552">
    <property type="term" value="C:side of membrane"/>
    <property type="evidence" value="ECO:0007669"/>
    <property type="project" value="UniProtKB-KW"/>
</dbReference>
<organism evidence="18 19">
    <name type="scientific">Trichodelitschia bisporula</name>
    <dbReference type="NCBI Taxonomy" id="703511"/>
    <lineage>
        <taxon>Eukaryota</taxon>
        <taxon>Fungi</taxon>
        <taxon>Dikarya</taxon>
        <taxon>Ascomycota</taxon>
        <taxon>Pezizomycotina</taxon>
        <taxon>Dothideomycetes</taxon>
        <taxon>Dothideomycetes incertae sedis</taxon>
        <taxon>Phaeotrichales</taxon>
        <taxon>Phaeotrichaceae</taxon>
        <taxon>Trichodelitschia</taxon>
    </lineage>
</organism>
<evidence type="ECO:0000256" key="9">
    <source>
        <dbReference type="ARBA" id="ARBA00022729"/>
    </source>
</evidence>
<comment type="similarity">
    <text evidence="3">Belongs to the RBT5 family.</text>
</comment>
<evidence type="ECO:0000256" key="14">
    <source>
        <dbReference type="ARBA" id="ARBA00023288"/>
    </source>
</evidence>
<dbReference type="GO" id="GO:0005576">
    <property type="term" value="C:extracellular region"/>
    <property type="evidence" value="ECO:0007669"/>
    <property type="project" value="UniProtKB-SubCell"/>
</dbReference>
<keyword evidence="11" id="KW-0472">Membrane</keyword>
<dbReference type="EMBL" id="ML996709">
    <property type="protein sequence ID" value="KAF2396066.1"/>
    <property type="molecule type" value="Genomic_DNA"/>
</dbReference>
<evidence type="ECO:0000259" key="17">
    <source>
        <dbReference type="PROSITE" id="PS52012"/>
    </source>
</evidence>
<dbReference type="InterPro" id="IPR051735">
    <property type="entry name" value="CFEM_domain"/>
</dbReference>
<protein>
    <recommendedName>
        <fullName evidence="17">CFEM domain-containing protein</fullName>
    </recommendedName>
</protein>
<sequence length="159" mass="16665">MKLLLATVTALLAAVQLVAADPPIPASIPACGQSCIKDLVRQAKSRMGCPDAQASCLCEKPNFQFGIRDCSIQGCGRDVQDKVLDWYYGELCAAPAAQPTSTLQVIATSFQSQTRAAPVTKATPVTFSTAKKPSPSSSSTLVLSSFDEWGPIVTMGPSA</sequence>
<keyword evidence="19" id="KW-1185">Reference proteome</keyword>
<evidence type="ECO:0000256" key="6">
    <source>
        <dbReference type="ARBA" id="ARBA00022617"/>
    </source>
</evidence>
<dbReference type="Proteomes" id="UP000799640">
    <property type="component" value="Unassembled WGS sequence"/>
</dbReference>
<evidence type="ECO:0000256" key="11">
    <source>
        <dbReference type="ARBA" id="ARBA00023136"/>
    </source>
</evidence>
<dbReference type="PANTHER" id="PTHR37928">
    <property type="entry name" value="CFEM DOMAIN PROTEIN (AFU_ORTHOLOGUE AFUA_6G14090)"/>
    <property type="match status" value="1"/>
</dbReference>
<accession>A0A6G1HJM9</accession>
<feature type="domain" description="CFEM" evidence="17">
    <location>
        <begin position="1"/>
        <end position="118"/>
    </location>
</feature>
<evidence type="ECO:0000313" key="19">
    <source>
        <dbReference type="Proteomes" id="UP000799640"/>
    </source>
</evidence>
<keyword evidence="5" id="KW-0964">Secreted</keyword>
<feature type="disulfide bond" evidence="15">
    <location>
        <begin position="49"/>
        <end position="56"/>
    </location>
</feature>
<evidence type="ECO:0000256" key="2">
    <source>
        <dbReference type="ARBA" id="ARBA00004613"/>
    </source>
</evidence>
<feature type="chain" id="PRO_5026288510" description="CFEM domain-containing protein" evidence="16">
    <location>
        <begin position="21"/>
        <end position="159"/>
    </location>
</feature>
<keyword evidence="14" id="KW-0449">Lipoprotein</keyword>
<reference evidence="18" key="1">
    <citation type="journal article" date="2020" name="Stud. Mycol.">
        <title>101 Dothideomycetes genomes: a test case for predicting lifestyles and emergence of pathogens.</title>
        <authorList>
            <person name="Haridas S."/>
            <person name="Albert R."/>
            <person name="Binder M."/>
            <person name="Bloem J."/>
            <person name="Labutti K."/>
            <person name="Salamov A."/>
            <person name="Andreopoulos B."/>
            <person name="Baker S."/>
            <person name="Barry K."/>
            <person name="Bills G."/>
            <person name="Bluhm B."/>
            <person name="Cannon C."/>
            <person name="Castanera R."/>
            <person name="Culley D."/>
            <person name="Daum C."/>
            <person name="Ezra D."/>
            <person name="Gonzalez J."/>
            <person name="Henrissat B."/>
            <person name="Kuo A."/>
            <person name="Liang C."/>
            <person name="Lipzen A."/>
            <person name="Lutzoni F."/>
            <person name="Magnuson J."/>
            <person name="Mondo S."/>
            <person name="Nolan M."/>
            <person name="Ohm R."/>
            <person name="Pangilinan J."/>
            <person name="Park H.-J."/>
            <person name="Ramirez L."/>
            <person name="Alfaro M."/>
            <person name="Sun H."/>
            <person name="Tritt A."/>
            <person name="Yoshinaga Y."/>
            <person name="Zwiers L.-H."/>
            <person name="Turgeon B."/>
            <person name="Goodwin S."/>
            <person name="Spatafora J."/>
            <person name="Crous P."/>
            <person name="Grigoriev I."/>
        </authorList>
    </citation>
    <scope>NUCLEOTIDE SEQUENCE</scope>
    <source>
        <strain evidence="18">CBS 262.69</strain>
    </source>
</reference>
<dbReference type="AlphaFoldDB" id="A0A6G1HJM9"/>
<evidence type="ECO:0000256" key="15">
    <source>
        <dbReference type="PROSITE-ProRule" id="PRU01356"/>
    </source>
</evidence>
<feature type="signal peptide" evidence="16">
    <location>
        <begin position="1"/>
        <end position="20"/>
    </location>
</feature>
<dbReference type="GO" id="GO:0046872">
    <property type="term" value="F:metal ion binding"/>
    <property type="evidence" value="ECO:0007669"/>
    <property type="project" value="UniProtKB-KW"/>
</dbReference>
<evidence type="ECO:0000256" key="5">
    <source>
        <dbReference type="ARBA" id="ARBA00022525"/>
    </source>
</evidence>
<name>A0A6G1HJM9_9PEZI</name>
<keyword evidence="10" id="KW-0408">Iron</keyword>
<keyword evidence="8" id="KW-0479">Metal-binding</keyword>
<keyword evidence="9 16" id="KW-0732">Signal</keyword>
<dbReference type="InterPro" id="IPR008427">
    <property type="entry name" value="Extracellular_membr_CFEM_dom"/>
</dbReference>
<keyword evidence="4" id="KW-1003">Cell membrane</keyword>
<evidence type="ECO:0000256" key="8">
    <source>
        <dbReference type="ARBA" id="ARBA00022723"/>
    </source>
</evidence>
<dbReference type="PROSITE" id="PS52012">
    <property type="entry name" value="CFEM"/>
    <property type="match status" value="1"/>
</dbReference>
<comment type="caution">
    <text evidence="15">Lacks conserved residue(s) required for the propagation of feature annotation.</text>
</comment>
<dbReference type="OrthoDB" id="1193027at2759"/>